<feature type="domain" description="EamA" evidence="2">
    <location>
        <begin position="164"/>
        <end position="289"/>
    </location>
</feature>
<evidence type="ECO:0000256" key="1">
    <source>
        <dbReference type="SAM" id="Phobius"/>
    </source>
</evidence>
<feature type="transmembrane region" description="Helical" evidence="1">
    <location>
        <begin position="277"/>
        <end position="295"/>
    </location>
</feature>
<protein>
    <submittedName>
        <fullName evidence="3">Riboflavin transporter</fullName>
    </submittedName>
</protein>
<keyword evidence="4" id="KW-1185">Reference proteome</keyword>
<name>A0A1X7BRG0_9RHOB</name>
<feature type="transmembrane region" description="Helical" evidence="1">
    <location>
        <begin position="159"/>
        <end position="176"/>
    </location>
</feature>
<evidence type="ECO:0000259" key="2">
    <source>
        <dbReference type="Pfam" id="PF00892"/>
    </source>
</evidence>
<accession>A0A1X7BRG0</accession>
<feature type="transmembrane region" description="Helical" evidence="1">
    <location>
        <begin position="52"/>
        <end position="70"/>
    </location>
</feature>
<evidence type="ECO:0000313" key="3">
    <source>
        <dbReference type="EMBL" id="SMC12188.1"/>
    </source>
</evidence>
<feature type="transmembrane region" description="Helical" evidence="1">
    <location>
        <begin position="136"/>
        <end position="153"/>
    </location>
</feature>
<keyword evidence="1" id="KW-1133">Transmembrane helix</keyword>
<dbReference type="PANTHER" id="PTHR22911:SF135">
    <property type="entry name" value="BLR4310 PROTEIN"/>
    <property type="match status" value="1"/>
</dbReference>
<dbReference type="InterPro" id="IPR037185">
    <property type="entry name" value="EmrE-like"/>
</dbReference>
<dbReference type="GO" id="GO:0016020">
    <property type="term" value="C:membrane"/>
    <property type="evidence" value="ECO:0007669"/>
    <property type="project" value="InterPro"/>
</dbReference>
<keyword evidence="1" id="KW-0472">Membrane</keyword>
<proteinExistence type="predicted"/>
<dbReference type="PANTHER" id="PTHR22911">
    <property type="entry name" value="ACYL-MALONYL CONDENSING ENZYME-RELATED"/>
    <property type="match status" value="1"/>
</dbReference>
<feature type="domain" description="EamA" evidence="2">
    <location>
        <begin position="22"/>
        <end position="153"/>
    </location>
</feature>
<dbReference type="SUPFAM" id="SSF103481">
    <property type="entry name" value="Multidrug resistance efflux transporter EmrE"/>
    <property type="match status" value="2"/>
</dbReference>
<dbReference type="Pfam" id="PF00892">
    <property type="entry name" value="EamA"/>
    <property type="match status" value="2"/>
</dbReference>
<organism evidence="3 4">
    <name type="scientific">Roseovarius aestuarii</name>
    <dbReference type="NCBI Taxonomy" id="475083"/>
    <lineage>
        <taxon>Bacteria</taxon>
        <taxon>Pseudomonadati</taxon>
        <taxon>Pseudomonadota</taxon>
        <taxon>Alphaproteobacteria</taxon>
        <taxon>Rhodobacterales</taxon>
        <taxon>Roseobacteraceae</taxon>
        <taxon>Roseovarius</taxon>
    </lineage>
</organism>
<dbReference type="AlphaFoldDB" id="A0A1X7BRG0"/>
<dbReference type="EMBL" id="FWXB01000006">
    <property type="protein sequence ID" value="SMC12188.1"/>
    <property type="molecule type" value="Genomic_DNA"/>
</dbReference>
<dbReference type="InterPro" id="IPR000620">
    <property type="entry name" value="EamA_dom"/>
</dbReference>
<feature type="transmembrane region" description="Helical" evidence="1">
    <location>
        <begin position="90"/>
        <end position="115"/>
    </location>
</feature>
<gene>
    <name evidence="3" type="primary">ribN_4</name>
    <name evidence="3" type="ORF">ROA7745_02011</name>
</gene>
<dbReference type="Proteomes" id="UP000193224">
    <property type="component" value="Unassembled WGS sequence"/>
</dbReference>
<feature type="transmembrane region" description="Helical" evidence="1">
    <location>
        <begin position="255"/>
        <end position="271"/>
    </location>
</feature>
<feature type="transmembrane region" description="Helical" evidence="1">
    <location>
        <begin position="188"/>
        <end position="211"/>
    </location>
</feature>
<evidence type="ECO:0000313" key="4">
    <source>
        <dbReference type="Proteomes" id="UP000193224"/>
    </source>
</evidence>
<sequence length="305" mass="32919">MTPAPMWIAELGRVTDMENIRGSALMVLAMAGFALEDTFIKFLSADLVVGQILFMMGIGGALVFGTFSLAKGDRLFSRDFFMTPVLLRNLGEMIAAFGYITALTLIPLSSVAAIIQATPLCVTLGAALFMGEQVGWRRWSAIVVGFIGVLLIIRPGLEGFQPASIFAVIGVAGLALRDLSTRGTPATVTSMQISCYAFAMVILIGAVLLFIDGGAVQPSTKNWIQLGFMLLFSVVGYYAIVAAMRIGDVSSIMPFRYSRLLFSLIIGISIFGERPDWLTYTGAALIIGSGLYSILRERRLMRQVA</sequence>
<feature type="transmembrane region" description="Helical" evidence="1">
    <location>
        <begin position="223"/>
        <end position="243"/>
    </location>
</feature>
<keyword evidence="1" id="KW-0812">Transmembrane</keyword>
<dbReference type="Gene3D" id="1.10.3730.20">
    <property type="match status" value="1"/>
</dbReference>
<reference evidence="3 4" key="1">
    <citation type="submission" date="2017-03" db="EMBL/GenBank/DDBJ databases">
        <authorList>
            <person name="Afonso C.L."/>
            <person name="Miller P.J."/>
            <person name="Scott M.A."/>
            <person name="Spackman E."/>
            <person name="Goraichik I."/>
            <person name="Dimitrov K.M."/>
            <person name="Suarez D.L."/>
            <person name="Swayne D.E."/>
        </authorList>
    </citation>
    <scope>NUCLEOTIDE SEQUENCE [LARGE SCALE GENOMIC DNA]</scope>
    <source>
        <strain evidence="3 4">CECT 7745</strain>
    </source>
</reference>